<evidence type="ECO:0000313" key="1">
    <source>
        <dbReference type="EMBL" id="GFS46397.1"/>
    </source>
</evidence>
<accession>A0A7J0E098</accession>
<proteinExistence type="predicted"/>
<dbReference type="PANTHER" id="PTHR36615">
    <property type="entry name" value="PROTEIN, PUTATIVE-RELATED"/>
    <property type="match status" value="1"/>
</dbReference>
<dbReference type="PANTHER" id="PTHR36615:SF7">
    <property type="entry name" value="PROTEIN, PUTATIVE-RELATED"/>
    <property type="match status" value="1"/>
</dbReference>
<evidence type="ECO:0000313" key="2">
    <source>
        <dbReference type="Proteomes" id="UP000585474"/>
    </source>
</evidence>
<gene>
    <name evidence="1" type="ORF">Acr_00g0101980</name>
</gene>
<dbReference type="OrthoDB" id="1933849at2759"/>
<name>A0A7J0E098_9ERIC</name>
<protein>
    <submittedName>
        <fullName evidence="1">Uncharacterized protein</fullName>
    </submittedName>
</protein>
<reference evidence="2" key="1">
    <citation type="submission" date="2019-07" db="EMBL/GenBank/DDBJ databases">
        <title>De Novo Assembly of kiwifruit Actinidia rufa.</title>
        <authorList>
            <person name="Sugita-Konishi S."/>
            <person name="Sato K."/>
            <person name="Mori E."/>
            <person name="Abe Y."/>
            <person name="Kisaki G."/>
            <person name="Hamano K."/>
            <person name="Suezawa K."/>
            <person name="Otani M."/>
            <person name="Fukuda T."/>
            <person name="Manabe T."/>
            <person name="Gomi K."/>
            <person name="Tabuchi M."/>
            <person name="Akimitsu K."/>
            <person name="Kataoka I."/>
        </authorList>
    </citation>
    <scope>NUCLEOTIDE SEQUENCE [LARGE SCALE GENOMIC DNA]</scope>
    <source>
        <strain evidence="2">cv. Fuchu</strain>
    </source>
</reference>
<dbReference type="AlphaFoldDB" id="A0A7J0E098"/>
<organism evidence="1 2">
    <name type="scientific">Actinidia rufa</name>
    <dbReference type="NCBI Taxonomy" id="165716"/>
    <lineage>
        <taxon>Eukaryota</taxon>
        <taxon>Viridiplantae</taxon>
        <taxon>Streptophyta</taxon>
        <taxon>Embryophyta</taxon>
        <taxon>Tracheophyta</taxon>
        <taxon>Spermatophyta</taxon>
        <taxon>Magnoliopsida</taxon>
        <taxon>eudicotyledons</taxon>
        <taxon>Gunneridae</taxon>
        <taxon>Pentapetalae</taxon>
        <taxon>asterids</taxon>
        <taxon>Ericales</taxon>
        <taxon>Actinidiaceae</taxon>
        <taxon>Actinidia</taxon>
    </lineage>
</organism>
<comment type="caution">
    <text evidence="1">The sequence shown here is derived from an EMBL/GenBank/DDBJ whole genome shotgun (WGS) entry which is preliminary data.</text>
</comment>
<keyword evidence="2" id="KW-1185">Reference proteome</keyword>
<sequence length="58" mass="6110">MPGEKREVMLIHGGNSSGTYGRPIPKRGEVKVAIVVGVANSLASLIFSSKNGSRQLSQ</sequence>
<dbReference type="EMBL" id="BJWL01000466">
    <property type="protein sequence ID" value="GFS46397.1"/>
    <property type="molecule type" value="Genomic_DNA"/>
</dbReference>
<dbReference type="Proteomes" id="UP000585474">
    <property type="component" value="Unassembled WGS sequence"/>
</dbReference>